<reference evidence="2" key="1">
    <citation type="submission" date="2018-06" db="EMBL/GenBank/DDBJ databases">
        <authorList>
            <person name="Tortosa P."/>
        </authorList>
    </citation>
    <scope>NUCLEOTIDE SEQUENCE</scope>
    <source>
        <strain evidence="2">MDI222</strain>
    </source>
</reference>
<accession>A0ABM6YAM0</accession>
<name>A0ABM6YAM0_9LEPT</name>
<evidence type="ECO:0000313" key="1">
    <source>
        <dbReference type="EMBL" id="AXR63048.1"/>
    </source>
</evidence>
<protein>
    <submittedName>
        <fullName evidence="2">Uncharacterized protein</fullName>
    </submittedName>
</protein>
<dbReference type="Proteomes" id="UP000258889">
    <property type="component" value="Chromosome i"/>
</dbReference>
<organism evidence="2 3">
    <name type="scientific">Leptospira mayottensis</name>
    <dbReference type="NCBI Taxonomy" id="1137606"/>
    <lineage>
        <taxon>Bacteria</taxon>
        <taxon>Pseudomonadati</taxon>
        <taxon>Spirochaetota</taxon>
        <taxon>Spirochaetia</taxon>
        <taxon>Leptospirales</taxon>
        <taxon>Leptospiraceae</taxon>
        <taxon>Leptospira</taxon>
    </lineage>
</organism>
<reference evidence="2 3" key="2">
    <citation type="submission" date="2018-09" db="EMBL/GenBank/DDBJ databases">
        <title>Complete Genome sequences of three Leptospira mayottensis isolates obtained from Tenrecid mammals endemic to the Malagasy region.</title>
        <authorList>
            <person name="Cordonin C."/>
            <person name="Toty C."/>
        </authorList>
    </citation>
    <scope>NUCLEOTIDE SEQUENCE [LARGE SCALE GENOMIC DNA]</scope>
    <source>
        <strain evidence="2 3">MDI222</strain>
    </source>
</reference>
<evidence type="ECO:0000313" key="3">
    <source>
        <dbReference type="Proteomes" id="UP000258889"/>
    </source>
</evidence>
<keyword evidence="3" id="KW-1185">Reference proteome</keyword>
<sequence length="62" mass="7185">MLFSNELNYWVIKKKCEKIFTAPDGGAISEPVSKLVVQRKCKNINVKWTNIIQKSPMRFGKK</sequence>
<proteinExistence type="predicted"/>
<dbReference type="EMBL" id="CP030144">
    <property type="protein sequence ID" value="AXR63048.1"/>
    <property type="molecule type" value="Genomic_DNA"/>
</dbReference>
<dbReference type="EMBL" id="CP030144">
    <property type="protein sequence ID" value="AXR65009.1"/>
    <property type="molecule type" value="Genomic_DNA"/>
</dbReference>
<evidence type="ECO:0000313" key="2">
    <source>
        <dbReference type="EMBL" id="AXR65009.1"/>
    </source>
</evidence>
<gene>
    <name evidence="1" type="ORF">DQM28_01050</name>
    <name evidence="2" type="ORF">DQM28_13120</name>
</gene>